<keyword evidence="5 6" id="KW-0472">Membrane</keyword>
<evidence type="ECO:0000256" key="2">
    <source>
        <dbReference type="ARBA" id="ARBA00022692"/>
    </source>
</evidence>
<dbReference type="Pfam" id="PF12819">
    <property type="entry name" value="Malectin_like"/>
    <property type="match status" value="1"/>
</dbReference>
<reference evidence="9" key="1">
    <citation type="submission" date="2025-08" db="UniProtKB">
        <authorList>
            <consortium name="RefSeq"/>
        </authorList>
    </citation>
    <scope>IDENTIFICATION</scope>
    <source>
        <tissue evidence="9">Young leaves</tissue>
    </source>
</reference>
<gene>
    <name evidence="9" type="primary">LOC111485608</name>
</gene>
<proteinExistence type="predicted"/>
<dbReference type="PANTHER" id="PTHR45631">
    <property type="entry name" value="OS07G0107800 PROTEIN-RELATED"/>
    <property type="match status" value="1"/>
</dbReference>
<dbReference type="InterPro" id="IPR024788">
    <property type="entry name" value="Malectin-like_Carb-bd_dom"/>
</dbReference>
<keyword evidence="8" id="KW-1185">Reference proteome</keyword>
<keyword evidence="4 6" id="KW-1133">Transmembrane helix</keyword>
<evidence type="ECO:0000256" key="6">
    <source>
        <dbReference type="SAM" id="Phobius"/>
    </source>
</evidence>
<dbReference type="OrthoDB" id="2017114at2759"/>
<evidence type="ECO:0000313" key="9">
    <source>
        <dbReference type="RefSeq" id="XP_022988335.1"/>
    </source>
</evidence>
<dbReference type="GeneID" id="111485608"/>
<organism evidence="8 9">
    <name type="scientific">Cucurbita maxima</name>
    <name type="common">Pumpkin</name>
    <name type="synonym">Winter squash</name>
    <dbReference type="NCBI Taxonomy" id="3661"/>
    <lineage>
        <taxon>Eukaryota</taxon>
        <taxon>Viridiplantae</taxon>
        <taxon>Streptophyta</taxon>
        <taxon>Embryophyta</taxon>
        <taxon>Tracheophyta</taxon>
        <taxon>Spermatophyta</taxon>
        <taxon>Magnoliopsida</taxon>
        <taxon>eudicotyledons</taxon>
        <taxon>Gunneridae</taxon>
        <taxon>Pentapetalae</taxon>
        <taxon>rosids</taxon>
        <taxon>fabids</taxon>
        <taxon>Cucurbitales</taxon>
        <taxon>Cucurbitaceae</taxon>
        <taxon>Cucurbiteae</taxon>
        <taxon>Cucurbita</taxon>
    </lineage>
</organism>
<accession>A0A6J1JJA1</accession>
<feature type="transmembrane region" description="Helical" evidence="6">
    <location>
        <begin position="358"/>
        <end position="377"/>
    </location>
</feature>
<sequence length="378" mass="41922">NSIEDESKLIFLFGAVNSDDWLSIDCGSEDFLIDGSLVAWDTDDLYTDAGINQKIRTNKDQPLEILTTLRFFPSSKELSCYKLPIYDQNLRYLVRSGFLYGNYDGLNRPPAFDLLLDGKKMSTIEPVSATETIFDELVYTSERSGFMNMCLAQRKDGGIPFISSIQAVPTGDDLYAKMKFNETFRVVARINYGNDDGRLLSSDDNYERIWTLGTTPPNCNVISAIPDFESPENDPPSFVLDSAIEAVNASSPIILTVDFSNASSPSQSAYFVLYFTEEDTFFDDKNRTIDIFIDGQKLSTITTSFERCTVVTLYPIIVRTPTVNVTLSAANSSAGSPPLISAIEVFVKVIPTGGASSLQFPFFSFILMLSVCVFGNFL</sequence>
<evidence type="ECO:0000256" key="3">
    <source>
        <dbReference type="ARBA" id="ARBA00022729"/>
    </source>
</evidence>
<dbReference type="AlphaFoldDB" id="A0A6J1JJA1"/>
<name>A0A6J1JJA1_CUCMA</name>
<evidence type="ECO:0000256" key="5">
    <source>
        <dbReference type="ARBA" id="ARBA00023136"/>
    </source>
</evidence>
<protein>
    <submittedName>
        <fullName evidence="9">Uncharacterized protein At1g24485-like</fullName>
    </submittedName>
</protein>
<dbReference type="GO" id="GO:0016020">
    <property type="term" value="C:membrane"/>
    <property type="evidence" value="ECO:0007669"/>
    <property type="project" value="UniProtKB-SubCell"/>
</dbReference>
<comment type="subcellular location">
    <subcellularLocation>
        <location evidence="1">Membrane</location>
        <topology evidence="1">Single-pass membrane protein</topology>
    </subcellularLocation>
</comment>
<evidence type="ECO:0000313" key="8">
    <source>
        <dbReference type="Proteomes" id="UP000504608"/>
    </source>
</evidence>
<dbReference type="RefSeq" id="XP_022988335.1">
    <property type="nucleotide sequence ID" value="XM_023132567.1"/>
</dbReference>
<keyword evidence="3" id="KW-0732">Signal</keyword>
<feature type="non-terminal residue" evidence="9">
    <location>
        <position position="1"/>
    </location>
</feature>
<feature type="domain" description="Malectin-like" evidence="7">
    <location>
        <begin position="24"/>
        <end position="346"/>
    </location>
</feature>
<dbReference type="KEGG" id="cmax:111485608"/>
<evidence type="ECO:0000259" key="7">
    <source>
        <dbReference type="Pfam" id="PF12819"/>
    </source>
</evidence>
<dbReference type="PANTHER" id="PTHR45631:SF44">
    <property type="entry name" value="CARBOHYDRATE-BINDING PROTEIN OF THE ER PROTEIN"/>
    <property type="match status" value="1"/>
</dbReference>
<dbReference type="Proteomes" id="UP000504608">
    <property type="component" value="Unplaced"/>
</dbReference>
<keyword evidence="2 6" id="KW-0812">Transmembrane</keyword>
<evidence type="ECO:0000256" key="4">
    <source>
        <dbReference type="ARBA" id="ARBA00022989"/>
    </source>
</evidence>
<evidence type="ECO:0000256" key="1">
    <source>
        <dbReference type="ARBA" id="ARBA00004167"/>
    </source>
</evidence>